<protein>
    <recommendedName>
        <fullName evidence="2">DUF2622 domain-containing protein</fullName>
    </recommendedName>
</protein>
<accession>A0A0S4V3R3</accession>
<organism evidence="1">
    <name type="scientific">Ralstonia solanacearum</name>
    <name type="common">Pseudomonas solanacearum</name>
    <dbReference type="NCBI Taxonomy" id="305"/>
    <lineage>
        <taxon>Bacteria</taxon>
        <taxon>Pseudomonadati</taxon>
        <taxon>Pseudomonadota</taxon>
        <taxon>Betaproteobacteria</taxon>
        <taxon>Burkholderiales</taxon>
        <taxon>Burkholderiaceae</taxon>
        <taxon>Ralstonia</taxon>
        <taxon>Ralstonia solanacearum species complex</taxon>
    </lineage>
</organism>
<evidence type="ECO:0008006" key="2">
    <source>
        <dbReference type="Google" id="ProtNLM"/>
    </source>
</evidence>
<name>A0A0S4V3R3_RALSL</name>
<dbReference type="AlphaFoldDB" id="A0A0S4V3R3"/>
<sequence length="96" mass="10775">MASFTTRVVLHNADPDDYTDVLHPAMAKQGFTRTIKGDSGKTYDMPDAEYDFVGDKTRDEVLERAKTATQTTKKEYAIFVTEAVGRCWYGLDTATK</sequence>
<evidence type="ECO:0000313" key="1">
    <source>
        <dbReference type="EMBL" id="CUV28854.1"/>
    </source>
</evidence>
<proteinExistence type="predicted"/>
<gene>
    <name evidence="1" type="ORF">RUN1985_v1_290004</name>
</gene>
<dbReference type="EMBL" id="LN899824">
    <property type="protein sequence ID" value="CUV28854.1"/>
    <property type="molecule type" value="Genomic_DNA"/>
</dbReference>
<reference evidence="1" key="1">
    <citation type="submission" date="2015-10" db="EMBL/GenBank/DDBJ databases">
        <authorList>
            <person name="Gilbert D.G."/>
        </authorList>
    </citation>
    <scope>NUCLEOTIDE SEQUENCE</scope>
    <source>
        <strain evidence="1">Phyl III-seqv23</strain>
    </source>
</reference>